<dbReference type="RefSeq" id="WP_183604803.1">
    <property type="nucleotide sequence ID" value="NZ_JACHXK010000047.1"/>
</dbReference>
<reference evidence="1 2" key="1">
    <citation type="submission" date="2020-08" db="EMBL/GenBank/DDBJ databases">
        <title>Genomic Encyclopedia of Type Strains, Phase III (KMG-III): the genomes of soil and plant-associated and newly described type strains.</title>
        <authorList>
            <person name="Whitman W."/>
        </authorList>
    </citation>
    <scope>NUCLEOTIDE SEQUENCE [LARGE SCALE GENOMIC DNA]</scope>
    <source>
        <strain evidence="1 2">CECT 5862</strain>
    </source>
</reference>
<dbReference type="AlphaFoldDB" id="A0A7W5B5S8"/>
<sequence>MDKRLQALVFGIDIVDAELENDSVIVSRHCGTSPEKVHRLKVVDRQRHQGEQWHNEFSKDGREAFHYRAIFGRTNGQ</sequence>
<gene>
    <name evidence="1" type="ORF">FHS18_006958</name>
</gene>
<comment type="caution">
    <text evidence="1">The sequence shown here is derived from an EMBL/GenBank/DDBJ whole genome shotgun (WGS) entry which is preliminary data.</text>
</comment>
<keyword evidence="2" id="KW-1185">Reference proteome</keyword>
<organism evidence="1 2">
    <name type="scientific">Paenibacillus phyllosphaerae</name>
    <dbReference type="NCBI Taxonomy" id="274593"/>
    <lineage>
        <taxon>Bacteria</taxon>
        <taxon>Bacillati</taxon>
        <taxon>Bacillota</taxon>
        <taxon>Bacilli</taxon>
        <taxon>Bacillales</taxon>
        <taxon>Paenibacillaceae</taxon>
        <taxon>Paenibacillus</taxon>
    </lineage>
</organism>
<protein>
    <submittedName>
        <fullName evidence="1">Uncharacterized protein</fullName>
    </submittedName>
</protein>
<dbReference type="EMBL" id="JACHXK010000047">
    <property type="protein sequence ID" value="MBB3114797.1"/>
    <property type="molecule type" value="Genomic_DNA"/>
</dbReference>
<name>A0A7W5B5S8_9BACL</name>
<proteinExistence type="predicted"/>
<accession>A0A7W5B5S8</accession>
<evidence type="ECO:0000313" key="2">
    <source>
        <dbReference type="Proteomes" id="UP000570361"/>
    </source>
</evidence>
<evidence type="ECO:0000313" key="1">
    <source>
        <dbReference type="EMBL" id="MBB3114797.1"/>
    </source>
</evidence>
<dbReference type="Proteomes" id="UP000570361">
    <property type="component" value="Unassembled WGS sequence"/>
</dbReference>